<dbReference type="InterPro" id="IPR017926">
    <property type="entry name" value="GATASE"/>
</dbReference>
<evidence type="ECO:0000259" key="1">
    <source>
        <dbReference type="Pfam" id="PF00117"/>
    </source>
</evidence>
<feature type="domain" description="Glutamine amidotransferase" evidence="1">
    <location>
        <begin position="1"/>
        <end position="23"/>
    </location>
</feature>
<dbReference type="Gene3D" id="3.40.50.880">
    <property type="match status" value="1"/>
</dbReference>
<sequence length="38" mass="4354">LQFHPESIGTPAGKQILKNFLAEIERLREDEELFTPVS</sequence>
<dbReference type="InterPro" id="IPR029062">
    <property type="entry name" value="Class_I_gatase-like"/>
</dbReference>
<reference evidence="2 3" key="1">
    <citation type="submission" date="2023-10" db="EMBL/GenBank/DDBJ databases">
        <title>Screening of Alkalihalobacillus lindianensis BZ-TG-R113 and Its Alleviation of Salt Stress on Rapeseed Growth.</title>
        <authorList>
            <person name="Zhao B."/>
            <person name="Guo T."/>
        </authorList>
    </citation>
    <scope>NUCLEOTIDE SEQUENCE [LARGE SCALE GENOMIC DNA]</scope>
    <source>
        <strain evidence="2 3">BZ-TG-R113</strain>
    </source>
</reference>
<accession>A0ABU3XIQ1</accession>
<organism evidence="2 3">
    <name type="scientific">Alkalihalophilus lindianensis</name>
    <dbReference type="NCBI Taxonomy" id="1630542"/>
    <lineage>
        <taxon>Bacteria</taxon>
        <taxon>Bacillati</taxon>
        <taxon>Bacillota</taxon>
        <taxon>Bacilli</taxon>
        <taxon>Bacillales</taxon>
        <taxon>Bacillaceae</taxon>
        <taxon>Alkalihalophilus</taxon>
    </lineage>
</organism>
<proteinExistence type="predicted"/>
<keyword evidence="3" id="KW-1185">Reference proteome</keyword>
<gene>
    <name evidence="2" type="ORF">RYX56_25320</name>
</gene>
<dbReference type="Proteomes" id="UP001287282">
    <property type="component" value="Unassembled WGS sequence"/>
</dbReference>
<dbReference type="Pfam" id="PF00117">
    <property type="entry name" value="GATase"/>
    <property type="match status" value="1"/>
</dbReference>
<dbReference type="SUPFAM" id="SSF52317">
    <property type="entry name" value="Class I glutamine amidotransferase-like"/>
    <property type="match status" value="1"/>
</dbReference>
<evidence type="ECO:0000313" key="2">
    <source>
        <dbReference type="EMBL" id="MDV2687673.1"/>
    </source>
</evidence>
<comment type="caution">
    <text evidence="2">The sequence shown here is derived from an EMBL/GenBank/DDBJ whole genome shotgun (WGS) entry which is preliminary data.</text>
</comment>
<dbReference type="EMBL" id="JAWJBA010001048">
    <property type="protein sequence ID" value="MDV2687673.1"/>
    <property type="molecule type" value="Genomic_DNA"/>
</dbReference>
<name>A0ABU3XIQ1_9BACI</name>
<evidence type="ECO:0000313" key="3">
    <source>
        <dbReference type="Proteomes" id="UP001287282"/>
    </source>
</evidence>
<dbReference type="PROSITE" id="PS51273">
    <property type="entry name" value="GATASE_TYPE_1"/>
    <property type="match status" value="1"/>
</dbReference>
<protein>
    <submittedName>
        <fullName evidence="2">Aminodeoxychorismate/anthranilate synthase component II</fullName>
    </submittedName>
</protein>
<feature type="non-terminal residue" evidence="2">
    <location>
        <position position="1"/>
    </location>
</feature>